<protein>
    <recommendedName>
        <fullName evidence="8">Dolichyl-diphosphooligosaccharide--protein glycosyltransferase subunit WBP1</fullName>
        <shortName evidence="8">Oligosaccharyl transferase subunit WBP1</shortName>
    </recommendedName>
</protein>
<dbReference type="InterPro" id="IPR055457">
    <property type="entry name" value="OST48_N"/>
</dbReference>
<dbReference type="PANTHER" id="PTHR10830">
    <property type="entry name" value="DOLICHYL-DIPHOSPHOOLIGOSACCHARIDE--PROTEIN GLYCOSYLTRANSFERASE 48 KDA SUBUNIT"/>
    <property type="match status" value="1"/>
</dbReference>
<evidence type="ECO:0000256" key="7">
    <source>
        <dbReference type="ARBA" id="ARBA00023136"/>
    </source>
</evidence>
<evidence type="ECO:0000256" key="4">
    <source>
        <dbReference type="ARBA" id="ARBA00022692"/>
    </source>
</evidence>
<reference evidence="11" key="1">
    <citation type="submission" date="2022-11" db="EMBL/GenBank/DDBJ databases">
        <authorList>
            <person name="Scott C."/>
            <person name="Bruce N."/>
        </authorList>
    </citation>
    <scope>NUCLEOTIDE SEQUENCE</scope>
</reference>
<gene>
    <name evidence="11" type="ORF">PPNO1_LOCUS879</name>
</gene>
<evidence type="ECO:0000256" key="2">
    <source>
        <dbReference type="ARBA" id="ARBA00004922"/>
    </source>
</evidence>
<keyword evidence="12" id="KW-1185">Reference proteome</keyword>
<keyword evidence="7 8" id="KW-0472">Membrane</keyword>
<keyword evidence="8" id="KW-0732">Signal</keyword>
<evidence type="ECO:0000256" key="5">
    <source>
        <dbReference type="ARBA" id="ARBA00022824"/>
    </source>
</evidence>
<evidence type="ECO:0000259" key="9">
    <source>
        <dbReference type="Pfam" id="PF03345"/>
    </source>
</evidence>
<dbReference type="PANTHER" id="PTHR10830:SF0">
    <property type="entry name" value="DOLICHYL-DIPHOSPHOOLIGOSACCHARIDE--PROTEIN GLYCOSYLTRANSFERASE 48 KDA SUBUNIT"/>
    <property type="match status" value="1"/>
</dbReference>
<name>A0A9P1GW69_9PEZI</name>
<dbReference type="InterPro" id="IPR005013">
    <property type="entry name" value="DDOST_48_kDa_subunit"/>
</dbReference>
<comment type="caution">
    <text evidence="11">The sequence shown here is derived from an EMBL/GenBank/DDBJ whole genome shotgun (WGS) entry which is preliminary data.</text>
</comment>
<evidence type="ECO:0000256" key="1">
    <source>
        <dbReference type="ARBA" id="ARBA00004479"/>
    </source>
</evidence>
<dbReference type="Pfam" id="PF23358">
    <property type="entry name" value="OST48_MD"/>
    <property type="match status" value="1"/>
</dbReference>
<keyword evidence="6 8" id="KW-1133">Transmembrane helix</keyword>
<feature type="signal peptide" evidence="8">
    <location>
        <begin position="1"/>
        <end position="18"/>
    </location>
</feature>
<feature type="domain" description="OST48 N-terminal" evidence="9">
    <location>
        <begin position="25"/>
        <end position="251"/>
    </location>
</feature>
<keyword evidence="4 8" id="KW-0812">Transmembrane</keyword>
<sequence>MKSFVAFLVLLLAAVVQAVSSAGSRLLVILDDVADNSEYSKFFDDLSKRGFKITYETPKSESLSLSILENEPLGPNLTPNILVDFMNADGNILVALSSSTTTSSSVTALLAELDISLPAERSGLVVDHFDYDTSSAADKHDVLLLSPPKTTRPGQQQYFTPETTVSELIAFPAVYNPKEETDAVDPQELFAVGEQLGLVSAFQGRNSARFTLVGAAEMLSDTWFDAKVKKTGGKAVGTWNREFAKRVSAWTFKEIGVLRVNSIEHRLNEPGVDAEPNPSIYRIKNDVTYTISVSEYSWDKWTAYLVPDGDELQLEFSMLSPFHRLNLSRAKITKDACTYSAAFKLPDQHGIYNFLVNYKRPFLSNVEEKTTVSVRHMAHDEWDRSFTITAAWPWISGIGATVVGFVAFSALFMYSKPTDRAVESKKKQ</sequence>
<comment type="similarity">
    <text evidence="3 8">Belongs to the DDOST 48 kDa subunit family.</text>
</comment>
<dbReference type="GO" id="GO:0008250">
    <property type="term" value="C:oligosaccharyltransferase complex"/>
    <property type="evidence" value="ECO:0007669"/>
    <property type="project" value="TreeGrafter"/>
</dbReference>
<dbReference type="EMBL" id="CALLCH030000001">
    <property type="protein sequence ID" value="CAI4211082.1"/>
    <property type="molecule type" value="Genomic_DNA"/>
</dbReference>
<feature type="domain" description="OST48 middle" evidence="10">
    <location>
        <begin position="275"/>
        <end position="416"/>
    </location>
</feature>
<dbReference type="GO" id="GO:0018279">
    <property type="term" value="P:protein N-linked glycosylation via asparagine"/>
    <property type="evidence" value="ECO:0007669"/>
    <property type="project" value="UniProtKB-UniRule"/>
</dbReference>
<proteinExistence type="inferred from homology"/>
<comment type="function">
    <text evidence="8">Subunit of the oligosaccharyl transferase (OST) complex that catalyzes the initial transfer of a defined glycan (Glc(3)Man(9)GlcNAc(2) in eukaryotes) from the lipid carrier dolichol-pyrophosphate to an asparagine residue within an Asn-X-Ser/Thr consensus motif in nascent polypeptide chains, the first step in protein N-glycosylation. N-glycosylation occurs cotranslationally and the complex associates with the Sec61 complex at the channel-forming translocon complex that mediates protein translocation across the endoplasmic reticulum (ER).</text>
</comment>
<evidence type="ECO:0000256" key="8">
    <source>
        <dbReference type="RuleBase" id="RU361142"/>
    </source>
</evidence>
<dbReference type="OrthoDB" id="29105at2759"/>
<evidence type="ECO:0000256" key="6">
    <source>
        <dbReference type="ARBA" id="ARBA00022989"/>
    </source>
</evidence>
<dbReference type="InterPro" id="IPR055459">
    <property type="entry name" value="OST48_MD"/>
</dbReference>
<dbReference type="Proteomes" id="UP000838763">
    <property type="component" value="Unassembled WGS sequence"/>
</dbReference>
<evidence type="ECO:0000259" key="10">
    <source>
        <dbReference type="Pfam" id="PF23358"/>
    </source>
</evidence>
<evidence type="ECO:0000313" key="12">
    <source>
        <dbReference type="Proteomes" id="UP000838763"/>
    </source>
</evidence>
<evidence type="ECO:0000313" key="11">
    <source>
        <dbReference type="EMBL" id="CAI4211082.1"/>
    </source>
</evidence>
<comment type="pathway">
    <text evidence="2 8">Protein modification; protein glycosylation.</text>
</comment>
<dbReference type="AlphaFoldDB" id="A0A9P1GW69"/>
<dbReference type="Pfam" id="PF03345">
    <property type="entry name" value="OST48_N"/>
    <property type="match status" value="1"/>
</dbReference>
<feature type="chain" id="PRO_5040533149" description="Dolichyl-diphosphooligosaccharide--protein glycosyltransferase subunit WBP1" evidence="8">
    <location>
        <begin position="19"/>
        <end position="428"/>
    </location>
</feature>
<evidence type="ECO:0000256" key="3">
    <source>
        <dbReference type="ARBA" id="ARBA00008743"/>
    </source>
</evidence>
<keyword evidence="5 8" id="KW-0256">Endoplasmic reticulum</keyword>
<feature type="transmembrane region" description="Helical" evidence="8">
    <location>
        <begin position="391"/>
        <end position="414"/>
    </location>
</feature>
<accession>A0A9P1GW69</accession>
<comment type="subcellular location">
    <subcellularLocation>
        <location evidence="8">Endoplasmic reticulum membrane</location>
        <topology evidence="8">Single-pass type I membrane protein</topology>
    </subcellularLocation>
    <subcellularLocation>
        <location evidence="1">Membrane</location>
        <topology evidence="1">Single-pass type I membrane protein</topology>
    </subcellularLocation>
</comment>
<organism evidence="11 12">
    <name type="scientific">Parascedosporium putredinis</name>
    <dbReference type="NCBI Taxonomy" id="1442378"/>
    <lineage>
        <taxon>Eukaryota</taxon>
        <taxon>Fungi</taxon>
        <taxon>Dikarya</taxon>
        <taxon>Ascomycota</taxon>
        <taxon>Pezizomycotina</taxon>
        <taxon>Sordariomycetes</taxon>
        <taxon>Hypocreomycetidae</taxon>
        <taxon>Microascales</taxon>
        <taxon>Microascaceae</taxon>
        <taxon>Parascedosporium</taxon>
    </lineage>
</organism>
<comment type="subunit">
    <text evidence="8">Component of the oligosaccharyltransferase (OST) complex.</text>
</comment>